<dbReference type="Proteomes" id="UP001169719">
    <property type="component" value="Unassembled WGS sequence"/>
</dbReference>
<keyword evidence="2" id="KW-0805">Transcription regulation</keyword>
<evidence type="ECO:0000256" key="4">
    <source>
        <dbReference type="ARBA" id="ARBA00023163"/>
    </source>
</evidence>
<dbReference type="EMBL" id="JAUEOZ010000001">
    <property type="protein sequence ID" value="MDN2481210.1"/>
    <property type="molecule type" value="Genomic_DNA"/>
</dbReference>
<dbReference type="InterPro" id="IPR050389">
    <property type="entry name" value="LysR-type_TF"/>
</dbReference>
<accession>A0ABT7XZK2</accession>
<evidence type="ECO:0000256" key="1">
    <source>
        <dbReference type="ARBA" id="ARBA00009437"/>
    </source>
</evidence>
<dbReference type="InterPro" id="IPR036388">
    <property type="entry name" value="WH-like_DNA-bd_sf"/>
</dbReference>
<keyword evidence="3" id="KW-0238">DNA-binding</keyword>
<dbReference type="Gene3D" id="3.40.190.10">
    <property type="entry name" value="Periplasmic binding protein-like II"/>
    <property type="match status" value="2"/>
</dbReference>
<feature type="domain" description="HTH lysR-type" evidence="5">
    <location>
        <begin position="9"/>
        <end position="66"/>
    </location>
</feature>
<evidence type="ECO:0000313" key="7">
    <source>
        <dbReference type="Proteomes" id="UP001169719"/>
    </source>
</evidence>
<dbReference type="InterPro" id="IPR005119">
    <property type="entry name" value="LysR_subst-bd"/>
</dbReference>
<keyword evidence="7" id="KW-1185">Reference proteome</keyword>
<proteinExistence type="inferred from homology"/>
<protein>
    <submittedName>
        <fullName evidence="6">LysR family transcriptional regulator</fullName>
    </submittedName>
</protein>
<dbReference type="SUPFAM" id="SSF46785">
    <property type="entry name" value="Winged helix' DNA-binding domain"/>
    <property type="match status" value="1"/>
</dbReference>
<evidence type="ECO:0000256" key="3">
    <source>
        <dbReference type="ARBA" id="ARBA00023125"/>
    </source>
</evidence>
<sequence length="311" mass="35708">MAKDLFSKLDLNLLRTFLVINQELNMRKAAERLFISQPAVSKALQRLRDSFEDELFVKTYHGLRATERAEQLAESLEPLMGDLTQVVNYSGGFDPNDIDRTLKVAVSPFLLSGIALRLFEKVREEAPHAQLQLLNWNKLTIKDIINDKIHIGLNYPLEHVSKALLQKNVTKDNFKAYVRNQHPYTQPSMDMDQAVDFEFATLIAADWNSRQSLVEKYIEARGLATKVGFRSELPSAVLDVIRSTDMMFLGSSFMNLNSSTDLRPIEIFMANEQLNTDINLYFHDKHQNSQTMLWLKSKIAEVLLEVEEQNE</sequence>
<gene>
    <name evidence="6" type="ORF">QWJ08_07360</name>
</gene>
<dbReference type="Pfam" id="PF00126">
    <property type="entry name" value="HTH_1"/>
    <property type="match status" value="1"/>
</dbReference>
<dbReference type="RefSeq" id="WP_289961347.1">
    <property type="nucleotide sequence ID" value="NZ_JAUEOZ010000001.1"/>
</dbReference>
<dbReference type="Gene3D" id="1.10.10.10">
    <property type="entry name" value="Winged helix-like DNA-binding domain superfamily/Winged helix DNA-binding domain"/>
    <property type="match status" value="1"/>
</dbReference>
<dbReference type="SUPFAM" id="SSF53850">
    <property type="entry name" value="Periplasmic binding protein-like II"/>
    <property type="match status" value="1"/>
</dbReference>
<comment type="caution">
    <text evidence="6">The sequence shown here is derived from an EMBL/GenBank/DDBJ whole genome shotgun (WGS) entry which is preliminary data.</text>
</comment>
<evidence type="ECO:0000259" key="5">
    <source>
        <dbReference type="PROSITE" id="PS50931"/>
    </source>
</evidence>
<dbReference type="PANTHER" id="PTHR30118">
    <property type="entry name" value="HTH-TYPE TRANSCRIPTIONAL REGULATOR LEUO-RELATED"/>
    <property type="match status" value="1"/>
</dbReference>
<dbReference type="PROSITE" id="PS50931">
    <property type="entry name" value="HTH_LYSR"/>
    <property type="match status" value="1"/>
</dbReference>
<dbReference type="InterPro" id="IPR000847">
    <property type="entry name" value="LysR_HTH_N"/>
</dbReference>
<name>A0ABT7XZK2_9VIBR</name>
<dbReference type="Pfam" id="PF03466">
    <property type="entry name" value="LysR_substrate"/>
    <property type="match status" value="1"/>
</dbReference>
<evidence type="ECO:0000313" key="6">
    <source>
        <dbReference type="EMBL" id="MDN2481210.1"/>
    </source>
</evidence>
<organism evidence="6 7">
    <name type="scientific">Vibrio agarivorans</name>
    <dbReference type="NCBI Taxonomy" id="153622"/>
    <lineage>
        <taxon>Bacteria</taxon>
        <taxon>Pseudomonadati</taxon>
        <taxon>Pseudomonadota</taxon>
        <taxon>Gammaproteobacteria</taxon>
        <taxon>Vibrionales</taxon>
        <taxon>Vibrionaceae</taxon>
        <taxon>Vibrio</taxon>
    </lineage>
</organism>
<reference evidence="6" key="1">
    <citation type="submission" date="2024-05" db="EMBL/GenBank/DDBJ databases">
        <title>Genome Sequences of Four Agar- Degrading Marine Bacteria.</title>
        <authorList>
            <person name="Phillips E.K."/>
            <person name="Shaffer J.C."/>
            <person name="Henson M.W."/>
            <person name="Temperton B."/>
            <person name="Thrash C.J."/>
            <person name="Martin M.O."/>
        </authorList>
    </citation>
    <scope>NUCLEOTIDE SEQUENCE</scope>
    <source>
        <strain evidence="6">EKP203</strain>
    </source>
</reference>
<keyword evidence="4" id="KW-0804">Transcription</keyword>
<dbReference type="PANTHER" id="PTHR30118:SF15">
    <property type="entry name" value="TRANSCRIPTIONAL REGULATORY PROTEIN"/>
    <property type="match status" value="1"/>
</dbReference>
<dbReference type="InterPro" id="IPR036390">
    <property type="entry name" value="WH_DNA-bd_sf"/>
</dbReference>
<dbReference type="PRINTS" id="PR00039">
    <property type="entry name" value="HTHLYSR"/>
</dbReference>
<comment type="similarity">
    <text evidence="1">Belongs to the LysR transcriptional regulatory family.</text>
</comment>
<evidence type="ECO:0000256" key="2">
    <source>
        <dbReference type="ARBA" id="ARBA00023015"/>
    </source>
</evidence>